<name>A0A165SI18_9APHY</name>
<feature type="region of interest" description="Disordered" evidence="1">
    <location>
        <begin position="37"/>
        <end position="103"/>
    </location>
</feature>
<feature type="compositionally biased region" description="Basic and acidic residues" evidence="1">
    <location>
        <begin position="75"/>
        <end position="93"/>
    </location>
</feature>
<organism evidence="2 3">
    <name type="scientific">Daedalea quercina L-15889</name>
    <dbReference type="NCBI Taxonomy" id="1314783"/>
    <lineage>
        <taxon>Eukaryota</taxon>
        <taxon>Fungi</taxon>
        <taxon>Dikarya</taxon>
        <taxon>Basidiomycota</taxon>
        <taxon>Agaricomycotina</taxon>
        <taxon>Agaricomycetes</taxon>
        <taxon>Polyporales</taxon>
        <taxon>Fomitopsis</taxon>
    </lineage>
</organism>
<dbReference type="AlphaFoldDB" id="A0A165SI18"/>
<dbReference type="EMBL" id="KV429043">
    <property type="protein sequence ID" value="KZT72025.1"/>
    <property type="molecule type" value="Genomic_DNA"/>
</dbReference>
<reference evidence="2 3" key="1">
    <citation type="journal article" date="2016" name="Mol. Biol. Evol.">
        <title>Comparative Genomics of Early-Diverging Mushroom-Forming Fungi Provides Insights into the Origins of Lignocellulose Decay Capabilities.</title>
        <authorList>
            <person name="Nagy L.G."/>
            <person name="Riley R."/>
            <person name="Tritt A."/>
            <person name="Adam C."/>
            <person name="Daum C."/>
            <person name="Floudas D."/>
            <person name="Sun H."/>
            <person name="Yadav J.S."/>
            <person name="Pangilinan J."/>
            <person name="Larsson K.H."/>
            <person name="Matsuura K."/>
            <person name="Barry K."/>
            <person name="Labutti K."/>
            <person name="Kuo R."/>
            <person name="Ohm R.A."/>
            <person name="Bhattacharya S.S."/>
            <person name="Shirouzu T."/>
            <person name="Yoshinaga Y."/>
            <person name="Martin F.M."/>
            <person name="Grigoriev I.V."/>
            <person name="Hibbett D.S."/>
        </authorList>
    </citation>
    <scope>NUCLEOTIDE SEQUENCE [LARGE SCALE GENOMIC DNA]</scope>
    <source>
        <strain evidence="2 3">L-15889</strain>
    </source>
</reference>
<dbReference type="Proteomes" id="UP000076727">
    <property type="component" value="Unassembled WGS sequence"/>
</dbReference>
<sequence>MSSTIFEPAEFSFQKRVIKFRDWPRVAKLVQAFACRSATPQVPRPSSPGSPTAWHSRLRSPCLRMGPALTQGQRNLEDSPTSRRRHCSLDHRPQLSGRLQPETHWQPSPLSIHILCSGQTIHQ</sequence>
<gene>
    <name evidence="2" type="ORF">DAEQUDRAFT_83240</name>
</gene>
<evidence type="ECO:0000256" key="1">
    <source>
        <dbReference type="SAM" id="MobiDB-lite"/>
    </source>
</evidence>
<evidence type="ECO:0000313" key="3">
    <source>
        <dbReference type="Proteomes" id="UP000076727"/>
    </source>
</evidence>
<keyword evidence="3" id="KW-1185">Reference proteome</keyword>
<protein>
    <submittedName>
        <fullName evidence="2">Uncharacterized protein</fullName>
    </submittedName>
</protein>
<accession>A0A165SI18</accession>
<proteinExistence type="predicted"/>
<evidence type="ECO:0000313" key="2">
    <source>
        <dbReference type="EMBL" id="KZT72025.1"/>
    </source>
</evidence>